<dbReference type="Pfam" id="PF00004">
    <property type="entry name" value="AAA"/>
    <property type="match status" value="1"/>
</dbReference>
<evidence type="ECO:0000259" key="3">
    <source>
        <dbReference type="SMART" id="SM00382"/>
    </source>
</evidence>
<feature type="domain" description="AAA+ ATPase" evidence="3">
    <location>
        <begin position="107"/>
        <end position="255"/>
    </location>
</feature>
<name>A0A1G1W7S6_9BACT</name>
<gene>
    <name evidence="4" type="ORF">A2126_01355</name>
</gene>
<dbReference type="Gene3D" id="3.40.50.300">
    <property type="entry name" value="P-loop containing nucleotide triphosphate hydrolases"/>
    <property type="match status" value="1"/>
</dbReference>
<dbReference type="PANTHER" id="PTHR43718:SF2">
    <property type="entry name" value="LON PROTEASE HOMOLOG, MITOCHONDRIAL"/>
    <property type="match status" value="1"/>
</dbReference>
<dbReference type="PRINTS" id="PR00819">
    <property type="entry name" value="CBXCFQXSUPER"/>
</dbReference>
<dbReference type="GO" id="GO:0006515">
    <property type="term" value="P:protein quality control for misfolded or incompletely synthesized proteins"/>
    <property type="evidence" value="ECO:0007669"/>
    <property type="project" value="TreeGrafter"/>
</dbReference>
<reference evidence="4 5" key="1">
    <citation type="journal article" date="2016" name="Nat. Commun.">
        <title>Thousands of microbial genomes shed light on interconnected biogeochemical processes in an aquifer system.</title>
        <authorList>
            <person name="Anantharaman K."/>
            <person name="Brown C.T."/>
            <person name="Hug L.A."/>
            <person name="Sharon I."/>
            <person name="Castelle C.J."/>
            <person name="Probst A.J."/>
            <person name="Thomas B.C."/>
            <person name="Singh A."/>
            <person name="Wilkins M.J."/>
            <person name="Karaoz U."/>
            <person name="Brodie E.L."/>
            <person name="Williams K.H."/>
            <person name="Hubbard S.S."/>
            <person name="Banfield J.F."/>
        </authorList>
    </citation>
    <scope>NUCLEOTIDE SEQUENCE [LARGE SCALE GENOMIC DNA]</scope>
</reference>
<dbReference type="InterPro" id="IPR054594">
    <property type="entry name" value="Lon_lid"/>
</dbReference>
<dbReference type="InterPro" id="IPR003593">
    <property type="entry name" value="AAA+_ATPase"/>
</dbReference>
<dbReference type="AlphaFoldDB" id="A0A1G1W7S6"/>
<dbReference type="GO" id="GO:0016887">
    <property type="term" value="F:ATP hydrolysis activity"/>
    <property type="evidence" value="ECO:0007669"/>
    <property type="project" value="InterPro"/>
</dbReference>
<dbReference type="Proteomes" id="UP000178493">
    <property type="component" value="Unassembled WGS sequence"/>
</dbReference>
<dbReference type="EMBL" id="MHCO01000029">
    <property type="protein sequence ID" value="OGY23735.1"/>
    <property type="molecule type" value="Genomic_DNA"/>
</dbReference>
<keyword evidence="2" id="KW-0067">ATP-binding</keyword>
<dbReference type="SUPFAM" id="SSF52540">
    <property type="entry name" value="P-loop containing nucleoside triphosphate hydrolases"/>
    <property type="match status" value="1"/>
</dbReference>
<evidence type="ECO:0000313" key="4">
    <source>
        <dbReference type="EMBL" id="OGY23735.1"/>
    </source>
</evidence>
<keyword evidence="1" id="KW-0547">Nucleotide-binding</keyword>
<comment type="caution">
    <text evidence="4">The sequence shown here is derived from an EMBL/GenBank/DDBJ whole genome shotgun (WGS) entry which is preliminary data.</text>
</comment>
<dbReference type="GO" id="GO:0004252">
    <property type="term" value="F:serine-type endopeptidase activity"/>
    <property type="evidence" value="ECO:0007669"/>
    <property type="project" value="InterPro"/>
</dbReference>
<organism evidence="4 5">
    <name type="scientific">Candidatus Woykebacteria bacterium GWB1_45_5</name>
    <dbReference type="NCBI Taxonomy" id="1802592"/>
    <lineage>
        <taxon>Bacteria</taxon>
        <taxon>Candidatus Woykeibacteriota</taxon>
    </lineage>
</organism>
<sequence length="342" mass="38646">MLSKVANSSAPADLKEEVKEILKRLNRAMRHAFYQAEFEQTARYVEWILSLPWDKRSEDNLNLEKAKEILDRNHYGLEQIKERILEYLAVLKLQSEREKTSVVKLSRSPILCFVGLPGTGKTSLAASIAESLGRAFIRIPMGGMNSPLTLRGQPHAYPEAEPGMIVKALRRVGAKNPVILLDEIDSVAQGAESDVMGVLLELLDPEQNNAFADYYVDHPIDLSEVFFVCSANKIGNITAAVMDRLEIILMPRYTDEDKIHIARDYLLPKEFLNVGLKSNLVKFSDDAWPHIIKPFGYEIDIRSLQRTINGILRKVAKKYVEGEIKQVTITPANLPEFLPEFV</sequence>
<protein>
    <recommendedName>
        <fullName evidence="3">AAA+ ATPase domain-containing protein</fullName>
    </recommendedName>
</protein>
<dbReference type="Gene3D" id="1.10.8.60">
    <property type="match status" value="1"/>
</dbReference>
<dbReference type="InterPro" id="IPR027065">
    <property type="entry name" value="Lon_Prtase"/>
</dbReference>
<accession>A0A1G1W7S6</accession>
<dbReference type="GO" id="GO:0004176">
    <property type="term" value="F:ATP-dependent peptidase activity"/>
    <property type="evidence" value="ECO:0007669"/>
    <property type="project" value="InterPro"/>
</dbReference>
<dbReference type="GO" id="GO:0005524">
    <property type="term" value="F:ATP binding"/>
    <property type="evidence" value="ECO:0007669"/>
    <property type="project" value="UniProtKB-KW"/>
</dbReference>
<dbReference type="InterPro" id="IPR027417">
    <property type="entry name" value="P-loop_NTPase"/>
</dbReference>
<dbReference type="PANTHER" id="PTHR43718">
    <property type="entry name" value="LON PROTEASE"/>
    <property type="match status" value="1"/>
</dbReference>
<evidence type="ECO:0000256" key="1">
    <source>
        <dbReference type="ARBA" id="ARBA00022741"/>
    </source>
</evidence>
<dbReference type="SMART" id="SM00382">
    <property type="entry name" value="AAA"/>
    <property type="match status" value="1"/>
</dbReference>
<dbReference type="Pfam" id="PF22667">
    <property type="entry name" value="Lon_lid"/>
    <property type="match status" value="1"/>
</dbReference>
<dbReference type="InterPro" id="IPR003959">
    <property type="entry name" value="ATPase_AAA_core"/>
</dbReference>
<evidence type="ECO:0000256" key="2">
    <source>
        <dbReference type="ARBA" id="ARBA00022840"/>
    </source>
</evidence>
<dbReference type="InterPro" id="IPR000641">
    <property type="entry name" value="CbxX/CfxQ"/>
</dbReference>
<proteinExistence type="predicted"/>
<evidence type="ECO:0000313" key="5">
    <source>
        <dbReference type="Proteomes" id="UP000178493"/>
    </source>
</evidence>